<dbReference type="HAMAP" id="MF_00238">
    <property type="entry name" value="Cytidyl_kinase_type1"/>
    <property type="match status" value="1"/>
</dbReference>
<dbReference type="HAMAP" id="MF_01349">
    <property type="entry name" value="PanCY"/>
    <property type="match status" value="1"/>
</dbReference>
<keyword evidence="10 15" id="KW-0067">ATP-binding</keyword>
<evidence type="ECO:0000256" key="8">
    <source>
        <dbReference type="ARBA" id="ARBA00022741"/>
    </source>
</evidence>
<evidence type="ECO:0000256" key="3">
    <source>
        <dbReference type="ARBA" id="ARBA00009427"/>
    </source>
</evidence>
<comment type="similarity">
    <text evidence="15">In the C-terminal section; belongs to the cytidylate kinase family. Type 1 subfamily.</text>
</comment>
<comment type="catalytic activity">
    <reaction evidence="14 15">
        <text>CMP + ATP = CDP + ADP</text>
        <dbReference type="Rhea" id="RHEA:11600"/>
        <dbReference type="ChEBI" id="CHEBI:30616"/>
        <dbReference type="ChEBI" id="CHEBI:58069"/>
        <dbReference type="ChEBI" id="CHEBI:60377"/>
        <dbReference type="ChEBI" id="CHEBI:456216"/>
        <dbReference type="EC" id="2.7.4.25"/>
    </reaction>
</comment>
<sequence length="512" mass="56697">MRLFTTVAAMRCYLNIHRSKTPQAAIGFVPTMGSLHPGHLSLIDRARVENTVVVVSIFVNPLQFGPQEDLKQYPRPLEQDLSLCEQAGVDVVFTPSSEEILGLDHQQQTTVVPPSNLISVLCGPNRPGHFPGVTTIVAKFLNIIEPHRVYLGRKDAQQLAIIRRMVTDLHWPIEIVACPIIREASGLAYSSRNQYLTPQEKQQATVLYRALGKGKQVFLSGNSDAEAILAAVHAELATTTEIKLEYLQLVDPDTMAPLTFVREVGLLAIAARVNTTRLIDNVILRNRKPILAIDGPAGAGKSTVTRQVAQQLNLLFLDTGAMYRAVTWLVLEMGIDITDQPAVAELVHQCQIELKPREDQLEIYINSRNVTAEIRSQQVTANVSAIAAQPAVRESLVEQQKAYGRTGGVVAEGRDIGTYVFPDAELKIFLTASVKERSQRRQLELQQQGQGEISLEQIEQDIAQRDHKDSTRSIAPLRKAADAIEIQTDGLTIEQVTELIIRLYHDKTTPLT</sequence>
<dbReference type="InterPro" id="IPR003721">
    <property type="entry name" value="Pantoate_ligase"/>
</dbReference>
<dbReference type="SUPFAM" id="SSF52540">
    <property type="entry name" value="P-loop containing nucleoside triphosphate hydrolases"/>
    <property type="match status" value="1"/>
</dbReference>
<dbReference type="InterPro" id="IPR024894">
    <property type="entry name" value="Pantoate_ligase/cytidylate_kin"/>
</dbReference>
<keyword evidence="11 15" id="KW-0511">Multifunctional enzyme</keyword>
<organism evidence="17 19">
    <name type="scientific">Limnoraphis robusta CS-951</name>
    <dbReference type="NCBI Taxonomy" id="1637645"/>
    <lineage>
        <taxon>Bacteria</taxon>
        <taxon>Bacillati</taxon>
        <taxon>Cyanobacteriota</taxon>
        <taxon>Cyanophyceae</taxon>
        <taxon>Oscillatoriophycideae</taxon>
        <taxon>Oscillatoriales</taxon>
        <taxon>Sirenicapillariaceae</taxon>
        <taxon>Limnoraphis</taxon>
    </lineage>
</organism>
<dbReference type="InterPro" id="IPR014729">
    <property type="entry name" value="Rossmann-like_a/b/a_fold"/>
</dbReference>
<evidence type="ECO:0000256" key="2">
    <source>
        <dbReference type="ARBA" id="ARBA00009256"/>
    </source>
</evidence>
<keyword evidence="5 15" id="KW-0436">Ligase</keyword>
<dbReference type="InterPro" id="IPR042176">
    <property type="entry name" value="Pantoate_ligase_C"/>
</dbReference>
<dbReference type="UniPathway" id="UPA00028">
    <property type="reaction ID" value="UER00005"/>
</dbReference>
<evidence type="ECO:0000256" key="6">
    <source>
        <dbReference type="ARBA" id="ARBA00022655"/>
    </source>
</evidence>
<evidence type="ECO:0000256" key="12">
    <source>
        <dbReference type="ARBA" id="ARBA00047615"/>
    </source>
</evidence>
<dbReference type="Gene3D" id="3.40.50.300">
    <property type="entry name" value="P-loop containing nucleotide triphosphate hydrolases"/>
    <property type="match status" value="1"/>
</dbReference>
<dbReference type="InterPro" id="IPR027417">
    <property type="entry name" value="P-loop_NTPase"/>
</dbReference>
<comment type="function">
    <text evidence="15">Catalyzes the transfer of a phosphate group from ATP to either CMP or dCMP to form CDP or dCDP and ADP, respectively.</text>
</comment>
<evidence type="ECO:0000256" key="1">
    <source>
        <dbReference type="ARBA" id="ARBA00004990"/>
    </source>
</evidence>
<comment type="similarity">
    <text evidence="15">In the N-terminal section; belongs to the pantothenate synthetase family.</text>
</comment>
<dbReference type="GO" id="GO:0005524">
    <property type="term" value="F:ATP binding"/>
    <property type="evidence" value="ECO:0007669"/>
    <property type="project" value="UniProtKB-UniRule"/>
</dbReference>
<dbReference type="NCBIfam" id="TIGR00017">
    <property type="entry name" value="cmk"/>
    <property type="match status" value="1"/>
</dbReference>
<comment type="pathway">
    <text evidence="1 15">Cofactor biosynthesis; (R)-pantothenate biosynthesis; (R)-pantothenate from (R)-pantoate and beta-alanine: step 1/1.</text>
</comment>
<dbReference type="GO" id="GO:0015940">
    <property type="term" value="P:pantothenate biosynthetic process"/>
    <property type="evidence" value="ECO:0007669"/>
    <property type="project" value="UniProtKB-UniRule"/>
</dbReference>
<dbReference type="GO" id="GO:0004592">
    <property type="term" value="F:pantoate-beta-alanine ligase activity"/>
    <property type="evidence" value="ECO:0007669"/>
    <property type="project" value="UniProtKB-UniRule"/>
</dbReference>
<comment type="caution">
    <text evidence="17">The sequence shown here is derived from an EMBL/GenBank/DDBJ whole genome shotgun (WGS) entry which is preliminary data.</text>
</comment>
<dbReference type="Pfam" id="PF02224">
    <property type="entry name" value="Cytidylate_kin"/>
    <property type="match status" value="1"/>
</dbReference>
<keyword evidence="8 15" id="KW-0547">Nucleotide-binding</keyword>
<dbReference type="PANTHER" id="PTHR21299">
    <property type="entry name" value="CYTIDYLATE KINASE/PANTOATE-BETA-ALANINE LIGASE"/>
    <property type="match status" value="1"/>
</dbReference>
<feature type="region of interest" description="Pantoate--beta-alanine ligase" evidence="15">
    <location>
        <begin position="1"/>
        <end position="282"/>
    </location>
</feature>
<dbReference type="Pfam" id="PF02569">
    <property type="entry name" value="Pantoate_ligase"/>
    <property type="match status" value="1"/>
</dbReference>
<dbReference type="EMBL" id="LATL02000149">
    <property type="protein sequence ID" value="KKD38128.1"/>
    <property type="molecule type" value="Genomic_DNA"/>
</dbReference>
<proteinExistence type="inferred from homology"/>
<dbReference type="CDD" id="cd02020">
    <property type="entry name" value="CMPK"/>
    <property type="match status" value="1"/>
</dbReference>
<feature type="binding site" evidence="15">
    <location>
        <position position="63"/>
    </location>
    <ligand>
        <name>(R)-pantoate</name>
        <dbReference type="ChEBI" id="CHEBI:15980"/>
    </ligand>
</feature>
<keyword evidence="9 15" id="KW-0418">Kinase</keyword>
<dbReference type="EMBL" id="LATL02000234">
    <property type="protein sequence ID" value="KMW70196.1"/>
    <property type="molecule type" value="Genomic_DNA"/>
</dbReference>
<dbReference type="AlphaFoldDB" id="A0A0F5YHA2"/>
<dbReference type="HAMAP" id="MF_00158">
    <property type="entry name" value="PanC"/>
    <property type="match status" value="1"/>
</dbReference>
<dbReference type="GO" id="GO:0036431">
    <property type="term" value="F:dCMP kinase activity"/>
    <property type="evidence" value="ECO:0007669"/>
    <property type="project" value="InterPro"/>
</dbReference>
<evidence type="ECO:0000256" key="10">
    <source>
        <dbReference type="ARBA" id="ARBA00022840"/>
    </source>
</evidence>
<feature type="region of interest" description="Cytidylate kinase" evidence="15">
    <location>
        <begin position="283"/>
        <end position="512"/>
    </location>
</feature>
<keyword evidence="7 15" id="KW-0808">Transferase</keyword>
<keyword evidence="6 15" id="KW-0566">Pantothenate biosynthesis</keyword>
<dbReference type="GO" id="GO:0015949">
    <property type="term" value="P:nucleobase-containing small molecule interconversion"/>
    <property type="evidence" value="ECO:0007669"/>
    <property type="project" value="TreeGrafter"/>
</dbReference>
<evidence type="ECO:0000256" key="5">
    <source>
        <dbReference type="ARBA" id="ARBA00022598"/>
    </source>
</evidence>
<feature type="binding site" evidence="15">
    <location>
        <position position="158"/>
    </location>
    <ligand>
        <name>(R)-pantoate</name>
        <dbReference type="ChEBI" id="CHEBI:15980"/>
    </ligand>
</feature>
<name>A0A0F5YHA2_9CYAN</name>
<dbReference type="NCBIfam" id="NF010004">
    <property type="entry name" value="PRK13477.1"/>
    <property type="match status" value="1"/>
</dbReference>
<feature type="binding site" evidence="15">
    <location>
        <position position="63"/>
    </location>
    <ligand>
        <name>beta-alanine</name>
        <dbReference type="ChEBI" id="CHEBI:57966"/>
    </ligand>
</feature>
<dbReference type="InterPro" id="IPR011994">
    <property type="entry name" value="Cytidylate_kinase_dom"/>
</dbReference>
<dbReference type="OrthoDB" id="9773087at2"/>
<dbReference type="GO" id="GO:0006220">
    <property type="term" value="P:pyrimidine nucleotide metabolic process"/>
    <property type="evidence" value="ECO:0007669"/>
    <property type="project" value="UniProtKB-UniRule"/>
</dbReference>
<feature type="binding site" evidence="15">
    <location>
        <begin position="152"/>
        <end position="155"/>
    </location>
    <ligand>
        <name>ATP</name>
        <dbReference type="ChEBI" id="CHEBI:30616"/>
    </ligand>
</feature>
<evidence type="ECO:0000256" key="13">
    <source>
        <dbReference type="ARBA" id="ARBA00048258"/>
    </source>
</evidence>
<dbReference type="Gene3D" id="3.40.50.620">
    <property type="entry name" value="HUPs"/>
    <property type="match status" value="1"/>
</dbReference>
<dbReference type="NCBIfam" id="TIGR00018">
    <property type="entry name" value="panC"/>
    <property type="match status" value="1"/>
</dbReference>
<dbReference type="CDD" id="cd00560">
    <property type="entry name" value="PanC"/>
    <property type="match status" value="1"/>
</dbReference>
<protein>
    <recommendedName>
        <fullName evidence="15">Bifunctional pantoate ligase/cytidylate kinase</fullName>
    </recommendedName>
    <domain>
        <recommendedName>
            <fullName evidence="15">Pantothenate synthetase</fullName>
            <shortName evidence="15">PS</shortName>
            <ecNumber evidence="15">6.3.2.1</ecNumber>
        </recommendedName>
        <alternativeName>
            <fullName evidence="15">Pantoate--beta-alanine ligase</fullName>
        </alternativeName>
        <alternativeName>
            <fullName evidence="15">Pantoate-activating enzyme</fullName>
        </alternativeName>
    </domain>
    <domain>
        <recommendedName>
            <fullName evidence="15">Cytidylate kinase</fullName>
            <shortName evidence="15">CK</shortName>
            <ecNumber evidence="15">2.7.4.25</ecNumber>
        </recommendedName>
        <alternativeName>
            <fullName evidence="15">Cytidine monophosphate kinase</fullName>
            <shortName evidence="15">CMP kinase</shortName>
        </alternativeName>
    </domain>
</protein>
<feature type="binding site" evidence="15">
    <location>
        <begin position="32"/>
        <end position="39"/>
    </location>
    <ligand>
        <name>ATP</name>
        <dbReference type="ChEBI" id="CHEBI:30616"/>
    </ligand>
</feature>
<dbReference type="PATRIC" id="fig|1637645.4.peg.3024"/>
<evidence type="ECO:0000256" key="7">
    <source>
        <dbReference type="ARBA" id="ARBA00022679"/>
    </source>
</evidence>
<evidence type="ECO:0000256" key="9">
    <source>
        <dbReference type="ARBA" id="ARBA00022777"/>
    </source>
</evidence>
<gene>
    <name evidence="15" type="primary">panC/cmk</name>
    <name evidence="17" type="ORF">WN50_10555</name>
    <name evidence="18" type="ORF">WN50_37065</name>
</gene>
<evidence type="ECO:0000313" key="19">
    <source>
        <dbReference type="Proteomes" id="UP000033607"/>
    </source>
</evidence>
<accession>A0A0F5YHA2</accession>
<evidence type="ECO:0000256" key="14">
    <source>
        <dbReference type="ARBA" id="ARBA00048478"/>
    </source>
</evidence>
<dbReference type="GO" id="GO:0005829">
    <property type="term" value="C:cytosol"/>
    <property type="evidence" value="ECO:0007669"/>
    <property type="project" value="TreeGrafter"/>
</dbReference>
<dbReference type="PANTHER" id="PTHR21299:SF2">
    <property type="entry name" value="CYTIDYLATE KINASE"/>
    <property type="match status" value="1"/>
</dbReference>
<comment type="similarity">
    <text evidence="3">Belongs to the cytidylate kinase family. Type 1 subfamily.</text>
</comment>
<dbReference type="EC" id="6.3.2.1" evidence="15"/>
<feature type="binding site" evidence="15">
    <location>
        <position position="181"/>
    </location>
    <ligand>
        <name>ATP</name>
        <dbReference type="ChEBI" id="CHEBI:30616"/>
    </ligand>
</feature>
<dbReference type="InterPro" id="IPR003136">
    <property type="entry name" value="Cytidylate_kin"/>
</dbReference>
<evidence type="ECO:0000259" key="16">
    <source>
        <dbReference type="Pfam" id="PF02224"/>
    </source>
</evidence>
<feature type="binding site" evidence="15">
    <location>
        <begin position="189"/>
        <end position="192"/>
    </location>
    <ligand>
        <name>ATP</name>
        <dbReference type="ChEBI" id="CHEBI:30616"/>
    </ligand>
</feature>
<dbReference type="SUPFAM" id="SSF52374">
    <property type="entry name" value="Nucleotidylyl transferase"/>
    <property type="match status" value="1"/>
</dbReference>
<evidence type="ECO:0000313" key="18">
    <source>
        <dbReference type="EMBL" id="KMW70196.1"/>
    </source>
</evidence>
<comment type="similarity">
    <text evidence="2">Belongs to the pantothenate synthetase family.</text>
</comment>
<comment type="catalytic activity">
    <reaction evidence="13 15">
        <text>(R)-pantoate + beta-alanine + ATP = (R)-pantothenate + AMP + diphosphate + H(+)</text>
        <dbReference type="Rhea" id="RHEA:10912"/>
        <dbReference type="ChEBI" id="CHEBI:15378"/>
        <dbReference type="ChEBI" id="CHEBI:15980"/>
        <dbReference type="ChEBI" id="CHEBI:29032"/>
        <dbReference type="ChEBI" id="CHEBI:30616"/>
        <dbReference type="ChEBI" id="CHEBI:33019"/>
        <dbReference type="ChEBI" id="CHEBI:57966"/>
        <dbReference type="ChEBI" id="CHEBI:456215"/>
        <dbReference type="EC" id="6.3.2.1"/>
    </reaction>
</comment>
<dbReference type="Proteomes" id="UP000033607">
    <property type="component" value="Unassembled WGS sequence"/>
</dbReference>
<dbReference type="EC" id="2.7.4.25" evidence="15"/>
<evidence type="ECO:0000256" key="4">
    <source>
        <dbReference type="ARBA" id="ARBA00022490"/>
    </source>
</evidence>
<feature type="active site" description="Proton donor" evidence="15">
    <location>
        <position position="39"/>
    </location>
</feature>
<keyword evidence="4 15" id="KW-0963">Cytoplasm</keyword>
<evidence type="ECO:0000313" key="17">
    <source>
        <dbReference type="EMBL" id="KKD38128.1"/>
    </source>
</evidence>
<reference evidence="17 19" key="1">
    <citation type="submission" date="2015-06" db="EMBL/GenBank/DDBJ databases">
        <title>Draft genome assembly of filamentous brackish cyanobacterium Limnoraphis robusta strain CS-951.</title>
        <authorList>
            <person name="Willis A."/>
            <person name="Parks M."/>
            <person name="Burford M.A."/>
        </authorList>
    </citation>
    <scope>NUCLEOTIDE SEQUENCE [LARGE SCALE GENOMIC DNA]</scope>
    <source>
        <strain evidence="17 19">CS-951</strain>
    </source>
</reference>
<comment type="function">
    <text evidence="15">Catalyzes the condensation of pantoate with beta-alanine in an ATP-dependent reaction via a pantoyl-adenylate intermediate.</text>
</comment>
<dbReference type="Gene3D" id="3.30.1300.10">
    <property type="entry name" value="Pantoate-beta-alanine ligase, C-terminal domain"/>
    <property type="match status" value="1"/>
</dbReference>
<evidence type="ECO:0000256" key="15">
    <source>
        <dbReference type="HAMAP-Rule" id="MF_01349"/>
    </source>
</evidence>
<comment type="catalytic activity">
    <reaction evidence="12 15">
        <text>dCMP + ATP = dCDP + ADP</text>
        <dbReference type="Rhea" id="RHEA:25094"/>
        <dbReference type="ChEBI" id="CHEBI:30616"/>
        <dbReference type="ChEBI" id="CHEBI:57566"/>
        <dbReference type="ChEBI" id="CHEBI:58593"/>
        <dbReference type="ChEBI" id="CHEBI:456216"/>
        <dbReference type="EC" id="2.7.4.25"/>
    </reaction>
</comment>
<evidence type="ECO:0000256" key="11">
    <source>
        <dbReference type="ARBA" id="ARBA00023268"/>
    </source>
</evidence>
<dbReference type="RefSeq" id="WP_046278500.1">
    <property type="nucleotide sequence ID" value="NZ_LATL02000149.1"/>
</dbReference>
<comment type="subcellular location">
    <subcellularLocation>
        <location evidence="15">Cytoplasm</location>
    </subcellularLocation>
</comment>
<feature type="domain" description="Cytidylate kinase" evidence="16">
    <location>
        <begin position="292"/>
        <end position="505"/>
    </location>
</feature>